<feature type="compositionally biased region" description="Low complexity" evidence="4">
    <location>
        <begin position="786"/>
        <end position="817"/>
    </location>
</feature>
<dbReference type="InterPro" id="IPR019775">
    <property type="entry name" value="WD40_repeat_CS"/>
</dbReference>
<evidence type="ECO:0008006" key="7">
    <source>
        <dbReference type="Google" id="ProtNLM"/>
    </source>
</evidence>
<keyword evidence="1 3" id="KW-0853">WD repeat</keyword>
<dbReference type="InterPro" id="IPR015943">
    <property type="entry name" value="WD40/YVTN_repeat-like_dom_sf"/>
</dbReference>
<keyword evidence="2" id="KW-0677">Repeat</keyword>
<reference evidence="5 6" key="1">
    <citation type="journal article" date="2024" name="Nat. Commun.">
        <title>Phylogenomics reveals the evolutionary origins of lichenization in chlorophyte algae.</title>
        <authorList>
            <person name="Puginier C."/>
            <person name="Libourel C."/>
            <person name="Otte J."/>
            <person name="Skaloud P."/>
            <person name="Haon M."/>
            <person name="Grisel S."/>
            <person name="Petersen M."/>
            <person name="Berrin J.G."/>
            <person name="Delaux P.M."/>
            <person name="Dal Grande F."/>
            <person name="Keller J."/>
        </authorList>
    </citation>
    <scope>NUCLEOTIDE SEQUENCE [LARGE SCALE GENOMIC DNA]</scope>
    <source>
        <strain evidence="5 6">SAG 216-7</strain>
    </source>
</reference>
<feature type="region of interest" description="Disordered" evidence="4">
    <location>
        <begin position="633"/>
        <end position="665"/>
    </location>
</feature>
<dbReference type="SUPFAM" id="SSF50978">
    <property type="entry name" value="WD40 repeat-like"/>
    <property type="match status" value="1"/>
</dbReference>
<dbReference type="SMART" id="SM00320">
    <property type="entry name" value="WD40"/>
    <property type="match status" value="4"/>
</dbReference>
<evidence type="ECO:0000256" key="1">
    <source>
        <dbReference type="ARBA" id="ARBA00022574"/>
    </source>
</evidence>
<evidence type="ECO:0000313" key="5">
    <source>
        <dbReference type="EMBL" id="KAK9918983.1"/>
    </source>
</evidence>
<feature type="region of interest" description="Disordered" evidence="4">
    <location>
        <begin position="21"/>
        <end position="46"/>
    </location>
</feature>
<proteinExistence type="predicted"/>
<organism evidence="5 6">
    <name type="scientific">Coccomyxa subellipsoidea</name>
    <dbReference type="NCBI Taxonomy" id="248742"/>
    <lineage>
        <taxon>Eukaryota</taxon>
        <taxon>Viridiplantae</taxon>
        <taxon>Chlorophyta</taxon>
        <taxon>core chlorophytes</taxon>
        <taxon>Trebouxiophyceae</taxon>
        <taxon>Trebouxiophyceae incertae sedis</taxon>
        <taxon>Coccomyxaceae</taxon>
        <taxon>Coccomyxa</taxon>
    </lineage>
</organism>
<dbReference type="InterPro" id="IPR052596">
    <property type="entry name" value="AMBRA1_autophagy"/>
</dbReference>
<dbReference type="InterPro" id="IPR036322">
    <property type="entry name" value="WD40_repeat_dom_sf"/>
</dbReference>
<keyword evidence="6" id="KW-1185">Reference proteome</keyword>
<dbReference type="PROSITE" id="PS50294">
    <property type="entry name" value="WD_REPEATS_REGION"/>
    <property type="match status" value="1"/>
</dbReference>
<dbReference type="Gene3D" id="2.130.10.10">
    <property type="entry name" value="YVTN repeat-like/Quinoprotein amine dehydrogenase"/>
    <property type="match status" value="1"/>
</dbReference>
<dbReference type="PROSITE" id="PS00678">
    <property type="entry name" value="WD_REPEATS_1"/>
    <property type="match status" value="1"/>
</dbReference>
<feature type="compositionally biased region" description="Low complexity" evidence="4">
    <location>
        <begin position="535"/>
        <end position="555"/>
    </location>
</feature>
<dbReference type="PANTHER" id="PTHR22874:SF1">
    <property type="entry name" value="ACTIVATING MOLECULE IN BECN1-REGULATED AUTOPHAGY PROTEIN 1"/>
    <property type="match status" value="1"/>
</dbReference>
<evidence type="ECO:0000256" key="2">
    <source>
        <dbReference type="ARBA" id="ARBA00022737"/>
    </source>
</evidence>
<dbReference type="PROSITE" id="PS50082">
    <property type="entry name" value="WD_REPEATS_2"/>
    <property type="match status" value="1"/>
</dbReference>
<dbReference type="SUPFAM" id="SSF82171">
    <property type="entry name" value="DPP6 N-terminal domain-like"/>
    <property type="match status" value="1"/>
</dbReference>
<dbReference type="Proteomes" id="UP001491310">
    <property type="component" value="Unassembled WGS sequence"/>
</dbReference>
<evidence type="ECO:0000256" key="3">
    <source>
        <dbReference type="PROSITE-ProRule" id="PRU00221"/>
    </source>
</evidence>
<feature type="region of interest" description="Disordered" evidence="4">
    <location>
        <begin position="775"/>
        <end position="817"/>
    </location>
</feature>
<protein>
    <recommendedName>
        <fullName evidence="7">WD40 repeat-like protein</fullName>
    </recommendedName>
</protein>
<feature type="region of interest" description="Disordered" evidence="4">
    <location>
        <begin position="340"/>
        <end position="421"/>
    </location>
</feature>
<dbReference type="Pfam" id="PF00400">
    <property type="entry name" value="WD40"/>
    <property type="match status" value="2"/>
</dbReference>
<feature type="repeat" description="WD" evidence="3">
    <location>
        <begin position="119"/>
        <end position="156"/>
    </location>
</feature>
<gene>
    <name evidence="5" type="ORF">WJX75_008470</name>
</gene>
<evidence type="ECO:0000313" key="6">
    <source>
        <dbReference type="Proteomes" id="UP001491310"/>
    </source>
</evidence>
<name>A0ABR2Z5P4_9CHLO</name>
<sequence length="1034" mass="109459">MSREEAQQPSRNVLHWVRQRELAPKRPRGGRAHGTLSAAGPARDAPVLPVHADPGQRLGSFAECDFLRRCAATYCELNPPPRSTIAAAFSPDGELLASTHGDHTVKLISCRTGRCLKVLMGHRRTPWVVRFHPTSPRLLASGSLDYEVRVWDAETGVCTICHNFGRPIASLAFHAGGDYLAVASGHKLYMWEYNKPGSTPVVVLKTRRSLRAVHFQPHGVPFLLTAEVNDPSQNSQLPQPFDRSAEGPPAVPRPAAPAERPSEAISQLLGDAAAIAAATAPPSNLTPSLAQAQPYSAAQQILGLTQRAAQQTGAASPLRGAIEQQAGAYPAAREWHAGVSTLDLRSRPQRPAEQSLLRTGRSRSSSAAGYRRFRDGRPPVPQPQHAQTPSPPRSRAGRPDTPDVPQRASGQELGAGGEQQRAWSLPAALALEREALRRRQVWRPQAPAEAMAAAERFVAAAPDARPATPVPPAGWRWWEGPHQQMPAAPRGHGMMQAPMPNIHSQVPPMGNPMHLPRAVAAPRVPPNPLTFLVNQGLQGPQLQPPQQQQQQQQRGDQGDRHWPPPRGWVDPQFMMRLYQRHGAVPPGPPGPPQFGQGVPGQPQPPPNAAAVATLPPSMVNMGWEYPAQLLQQTTTQAAREPGQPQEPAGQPSRTSRPTQADAAAVRASAAAANVIGQEQPCRVKLRLWRYSPYDGAPARPAAAAALAPAAAPKGVPFDAAAATSAAQRGAQAAVENLVRRPAEGTSSADPAAAAEPPLPGMAEFLLQAVRVRAAANDPGTQQGTSRQGAGPAPKPAAAAAAGPSRRQPAGAGAAALSAAAAPPPRPLEMAELTISDAVLCSEMGVHFSPCGRYLAACVACQGPPETPVVYEVRVYSLLRDSLGQVLAAKAIRAAHCLTSIQFSPCSEHILLAYGRRHISLLRSLVADAGASVVPVHTIMEVYRVAAGMPLVRVLPSAQDEVNAAAFHPFKGGGIAYGTKEGRLRILRHGASAPRPPNAGADARGDWRSLVDELVEADQVAAAATAESPSSDDDS</sequence>
<feature type="region of interest" description="Disordered" evidence="4">
    <location>
        <begin position="231"/>
        <end position="261"/>
    </location>
</feature>
<evidence type="ECO:0000256" key="4">
    <source>
        <dbReference type="SAM" id="MobiDB-lite"/>
    </source>
</evidence>
<accession>A0ABR2Z5P4</accession>
<feature type="region of interest" description="Disordered" evidence="4">
    <location>
        <begin position="526"/>
        <end position="611"/>
    </location>
</feature>
<feature type="compositionally biased region" description="Low complexity" evidence="4">
    <location>
        <begin position="355"/>
        <end position="370"/>
    </location>
</feature>
<feature type="compositionally biased region" description="Low complexity" evidence="4">
    <location>
        <begin position="633"/>
        <end position="651"/>
    </location>
</feature>
<dbReference type="EMBL" id="JALJOT010000001">
    <property type="protein sequence ID" value="KAK9918983.1"/>
    <property type="molecule type" value="Genomic_DNA"/>
</dbReference>
<dbReference type="PANTHER" id="PTHR22874">
    <property type="entry name" value="ACTIVATING MOLECULE IN BECN1-REGULATED AUTOPHAGY PROTEIN 1"/>
    <property type="match status" value="1"/>
</dbReference>
<dbReference type="InterPro" id="IPR001680">
    <property type="entry name" value="WD40_rpt"/>
</dbReference>
<comment type="caution">
    <text evidence="5">The sequence shown here is derived from an EMBL/GenBank/DDBJ whole genome shotgun (WGS) entry which is preliminary data.</text>
</comment>